<organism evidence="2 3">
    <name type="scientific">Xylona heveae (strain CBS 132557 / TC161)</name>
    <dbReference type="NCBI Taxonomy" id="1328760"/>
    <lineage>
        <taxon>Eukaryota</taxon>
        <taxon>Fungi</taxon>
        <taxon>Dikarya</taxon>
        <taxon>Ascomycota</taxon>
        <taxon>Pezizomycotina</taxon>
        <taxon>Xylonomycetes</taxon>
        <taxon>Xylonales</taxon>
        <taxon>Xylonaceae</taxon>
        <taxon>Xylona</taxon>
    </lineage>
</organism>
<dbReference type="EMBL" id="KV407464">
    <property type="protein sequence ID" value="KZF19827.1"/>
    <property type="molecule type" value="Genomic_DNA"/>
</dbReference>
<dbReference type="Gene3D" id="1.20.120.330">
    <property type="entry name" value="Nucleotidyltransferases domain 2"/>
    <property type="match status" value="1"/>
</dbReference>
<dbReference type="OrthoDB" id="5408734at2759"/>
<keyword evidence="1" id="KW-0175">Coiled coil</keyword>
<evidence type="ECO:0000313" key="2">
    <source>
        <dbReference type="EMBL" id="KZF19827.1"/>
    </source>
</evidence>
<protein>
    <submittedName>
        <fullName evidence="2">Uncharacterized protein</fullName>
    </submittedName>
</protein>
<dbReference type="RefSeq" id="XP_018185382.1">
    <property type="nucleotide sequence ID" value="XM_018335430.1"/>
</dbReference>
<dbReference type="AlphaFoldDB" id="A0A165A1K5"/>
<name>A0A165A1K5_XYLHT</name>
<gene>
    <name evidence="2" type="ORF">L228DRAFT_270607</name>
</gene>
<accession>A0A165A1K5</accession>
<dbReference type="OMA" id="DMDREWK"/>
<feature type="coiled-coil region" evidence="1">
    <location>
        <begin position="38"/>
        <end position="82"/>
    </location>
</feature>
<proteinExistence type="predicted"/>
<evidence type="ECO:0000313" key="3">
    <source>
        <dbReference type="Proteomes" id="UP000076632"/>
    </source>
</evidence>
<dbReference type="GeneID" id="28900567"/>
<reference evidence="2 3" key="1">
    <citation type="journal article" date="2016" name="Fungal Biol.">
        <title>The genome of Xylona heveae provides a window into fungal endophytism.</title>
        <authorList>
            <person name="Gazis R."/>
            <person name="Kuo A."/>
            <person name="Riley R."/>
            <person name="LaButti K."/>
            <person name="Lipzen A."/>
            <person name="Lin J."/>
            <person name="Amirebrahimi M."/>
            <person name="Hesse C.N."/>
            <person name="Spatafora J.W."/>
            <person name="Henrissat B."/>
            <person name="Hainaut M."/>
            <person name="Grigoriev I.V."/>
            <person name="Hibbett D.S."/>
        </authorList>
    </citation>
    <scope>NUCLEOTIDE SEQUENCE [LARGE SCALE GENOMIC DNA]</scope>
    <source>
        <strain evidence="2 3">TC161</strain>
    </source>
</reference>
<dbReference type="InParanoid" id="A0A165A1K5"/>
<sequence length="97" mass="11259">MSTSNAEWKSNNRRPQSTMALAFSSDLDDAFKMFSNVEDNFEDRSRNLNNKKQTLTTQEQELQALESRLRETEDQLKKRRSVIFGKKVSTGSEQKKP</sequence>
<keyword evidence="3" id="KW-1185">Reference proteome</keyword>
<dbReference type="Proteomes" id="UP000076632">
    <property type="component" value="Unassembled WGS sequence"/>
</dbReference>
<evidence type="ECO:0000256" key="1">
    <source>
        <dbReference type="SAM" id="Coils"/>
    </source>
</evidence>